<protein>
    <submittedName>
        <fullName evidence="2">Uncharacterized protein</fullName>
    </submittedName>
</protein>
<dbReference type="Proteomes" id="UP000799428">
    <property type="component" value="Unassembled WGS sequence"/>
</dbReference>
<gene>
    <name evidence="2" type="ORF">K504DRAFT_475540</name>
</gene>
<organism evidence="2 3">
    <name type="scientific">Pleomassaria siparia CBS 279.74</name>
    <dbReference type="NCBI Taxonomy" id="1314801"/>
    <lineage>
        <taxon>Eukaryota</taxon>
        <taxon>Fungi</taxon>
        <taxon>Dikarya</taxon>
        <taxon>Ascomycota</taxon>
        <taxon>Pezizomycotina</taxon>
        <taxon>Dothideomycetes</taxon>
        <taxon>Pleosporomycetidae</taxon>
        <taxon>Pleosporales</taxon>
        <taxon>Pleomassariaceae</taxon>
        <taxon>Pleomassaria</taxon>
    </lineage>
</organism>
<feature type="region of interest" description="Disordered" evidence="1">
    <location>
        <begin position="1"/>
        <end position="94"/>
    </location>
</feature>
<sequence length="188" mass="20721">MDSEEDPDIAAMMGFGSFGGTKKRKFDQTNSPKSKFDTSGANSTQLGVRTKPDPEDEKQKLYVTRDATITNNSRDDAQSQLHGSEFKGKGKGKAKLPEVSGLAAFLAHAHTLPENTPASEQTTNLSAQFEPPRNTNPNPTTFSYGGPSLSENDLYALRRGVKDEAGDMMYFLPSFVEDPWEKLVQQRR</sequence>
<proteinExistence type="predicted"/>
<feature type="region of interest" description="Disordered" evidence="1">
    <location>
        <begin position="113"/>
        <end position="150"/>
    </location>
</feature>
<feature type="compositionally biased region" description="Polar residues" evidence="1">
    <location>
        <begin position="113"/>
        <end position="127"/>
    </location>
</feature>
<feature type="compositionally biased region" description="Polar residues" evidence="1">
    <location>
        <begin position="67"/>
        <end position="82"/>
    </location>
</feature>
<dbReference type="AlphaFoldDB" id="A0A6G1KHA8"/>
<dbReference type="OrthoDB" id="5419162at2759"/>
<feature type="compositionally biased region" description="Basic and acidic residues" evidence="1">
    <location>
        <begin position="50"/>
        <end position="60"/>
    </location>
</feature>
<keyword evidence="3" id="KW-1185">Reference proteome</keyword>
<evidence type="ECO:0000313" key="2">
    <source>
        <dbReference type="EMBL" id="KAF2711791.1"/>
    </source>
</evidence>
<dbReference type="EMBL" id="MU005767">
    <property type="protein sequence ID" value="KAF2711791.1"/>
    <property type="molecule type" value="Genomic_DNA"/>
</dbReference>
<evidence type="ECO:0000313" key="3">
    <source>
        <dbReference type="Proteomes" id="UP000799428"/>
    </source>
</evidence>
<evidence type="ECO:0000256" key="1">
    <source>
        <dbReference type="SAM" id="MobiDB-lite"/>
    </source>
</evidence>
<accession>A0A6G1KHA8</accession>
<reference evidence="2" key="1">
    <citation type="journal article" date="2020" name="Stud. Mycol.">
        <title>101 Dothideomycetes genomes: a test case for predicting lifestyles and emergence of pathogens.</title>
        <authorList>
            <person name="Haridas S."/>
            <person name="Albert R."/>
            <person name="Binder M."/>
            <person name="Bloem J."/>
            <person name="Labutti K."/>
            <person name="Salamov A."/>
            <person name="Andreopoulos B."/>
            <person name="Baker S."/>
            <person name="Barry K."/>
            <person name="Bills G."/>
            <person name="Bluhm B."/>
            <person name="Cannon C."/>
            <person name="Castanera R."/>
            <person name="Culley D."/>
            <person name="Daum C."/>
            <person name="Ezra D."/>
            <person name="Gonzalez J."/>
            <person name="Henrissat B."/>
            <person name="Kuo A."/>
            <person name="Liang C."/>
            <person name="Lipzen A."/>
            <person name="Lutzoni F."/>
            <person name="Magnuson J."/>
            <person name="Mondo S."/>
            <person name="Nolan M."/>
            <person name="Ohm R."/>
            <person name="Pangilinan J."/>
            <person name="Park H.-J."/>
            <person name="Ramirez L."/>
            <person name="Alfaro M."/>
            <person name="Sun H."/>
            <person name="Tritt A."/>
            <person name="Yoshinaga Y."/>
            <person name="Zwiers L.-H."/>
            <person name="Turgeon B."/>
            <person name="Goodwin S."/>
            <person name="Spatafora J."/>
            <person name="Crous P."/>
            <person name="Grigoriev I."/>
        </authorList>
    </citation>
    <scope>NUCLEOTIDE SEQUENCE</scope>
    <source>
        <strain evidence="2">CBS 279.74</strain>
    </source>
</reference>
<feature type="compositionally biased region" description="Polar residues" evidence="1">
    <location>
        <begin position="28"/>
        <end position="47"/>
    </location>
</feature>
<name>A0A6G1KHA8_9PLEO</name>
<feature type="compositionally biased region" description="Low complexity" evidence="1">
    <location>
        <begin position="131"/>
        <end position="141"/>
    </location>
</feature>